<reference evidence="3 4" key="1">
    <citation type="submission" date="2019-03" db="EMBL/GenBank/DDBJ databases">
        <title>Genomic Encyclopedia of Type Strains, Phase IV (KMG-IV): sequencing the most valuable type-strain genomes for metagenomic binning, comparative biology and taxonomic classification.</title>
        <authorList>
            <person name="Goeker M."/>
        </authorList>
    </citation>
    <scope>NUCLEOTIDE SEQUENCE [LARGE SCALE GENOMIC DNA]</scope>
    <source>
        <strain evidence="3 4">DSM 100059</strain>
    </source>
</reference>
<accession>A0A4R8DXE7</accession>
<dbReference type="OrthoDB" id="8263756at2"/>
<dbReference type="RefSeq" id="WP_133994735.1">
    <property type="nucleotide sequence ID" value="NZ_SODV01000001.1"/>
</dbReference>
<evidence type="ECO:0000256" key="2">
    <source>
        <dbReference type="SAM" id="SignalP"/>
    </source>
</evidence>
<protein>
    <submittedName>
        <fullName evidence="3">Uncharacterized protein</fullName>
    </submittedName>
</protein>
<organism evidence="3 4">
    <name type="scientific">Dinghuibacter silviterrae</name>
    <dbReference type="NCBI Taxonomy" id="1539049"/>
    <lineage>
        <taxon>Bacteria</taxon>
        <taxon>Pseudomonadati</taxon>
        <taxon>Bacteroidota</taxon>
        <taxon>Chitinophagia</taxon>
        <taxon>Chitinophagales</taxon>
        <taxon>Chitinophagaceae</taxon>
        <taxon>Dinghuibacter</taxon>
    </lineage>
</organism>
<dbReference type="Proteomes" id="UP000294498">
    <property type="component" value="Unassembled WGS sequence"/>
</dbReference>
<evidence type="ECO:0000313" key="4">
    <source>
        <dbReference type="Proteomes" id="UP000294498"/>
    </source>
</evidence>
<feature type="region of interest" description="Disordered" evidence="1">
    <location>
        <begin position="23"/>
        <end position="52"/>
    </location>
</feature>
<keyword evidence="4" id="KW-1185">Reference proteome</keyword>
<sequence length="903" mass="97422">MKQLLYLVVLTLLPFGKLLAQTPGAARSTPGAKSRTPAAAGRTPGAASSTPRAPRIWIVTGPGVEEKDRAPVWRGIRVDGQNMLVEGAPWETVSAHTQIVKFAPGDIERVKDSVLKKTFADLERRHIALALESSFLIRGAHCAATTEAYGKPGALEGLLKKIQRDGGNLQYIAMDEPFTFGHWYTGPNGTCHDSAAEIAGEITVTLKMARSIFPKVKVGDVEVVSASKPRLEELIRWIDTYRSVVGEPPAFFHADVEWSTLAMHNLVTLAAQLKQRKVPFGIIYNGDQNAATDQEWTQAAIDHFTQIETALGVHPDDAIFQTWEKLPSHMLPEDQPGAFMNIPYQYIHARSALTLTRQGNILTGRLTDAQGKSVSQAAVYIDAVDVGARMGLTDRALTGVVPAGAVTGVVGLRANLEGACACDGEAGAAVGGITYREQGTPAPQVVSPVTLPVAGAPPAVRTLAIRPDTTWMQNLSQVTVTPGKTFLFHAPIMATASAERAGYATIVFLDSAHRGLLRRNLWFSPSRQRLDTVVTDADGRFRLPLTDAAVDAGAEVDATYPGDKTLRPAMADFTLAPANDARHAGDANDPEDANDAGPAMMPALTPFDPGEPPLTYFYPGRDLIGSLQNDATWKNAAEHIQVMAFSMQFLSSVSDSLLLTIVQVLQKKHIGIGLESLATNWFHEPPCGGGIEGYCDPGVSNKIVAKLLKAGGTLTYIGMDEPLWFGHYYTGKNACRSSLQDLAGRVAVNIKVYTAAFPHEVIGDIEPFPAVSNQPNWQADMAAWVKAFRAATGTSLNFLRLDFDWANPAIASTTAIMTLARTVASTARENGMEVGMIYNGGGSAKTDAEWMEQARNHIRIVEASGIHPEQVIFQTWNKVPVHSIPDTDPNALGNLVVYYFEHI</sequence>
<keyword evidence="2" id="KW-0732">Signal</keyword>
<evidence type="ECO:0000256" key="1">
    <source>
        <dbReference type="SAM" id="MobiDB-lite"/>
    </source>
</evidence>
<feature type="compositionally biased region" description="Low complexity" evidence="1">
    <location>
        <begin position="35"/>
        <end position="49"/>
    </location>
</feature>
<feature type="chain" id="PRO_5020414574" evidence="2">
    <location>
        <begin position="21"/>
        <end position="903"/>
    </location>
</feature>
<name>A0A4R8DXE7_9BACT</name>
<feature type="signal peptide" evidence="2">
    <location>
        <begin position="1"/>
        <end position="20"/>
    </location>
</feature>
<comment type="caution">
    <text evidence="3">The sequence shown here is derived from an EMBL/GenBank/DDBJ whole genome shotgun (WGS) entry which is preliminary data.</text>
</comment>
<evidence type="ECO:0000313" key="3">
    <source>
        <dbReference type="EMBL" id="TDX02107.1"/>
    </source>
</evidence>
<proteinExistence type="predicted"/>
<dbReference type="AlphaFoldDB" id="A0A4R8DXE7"/>
<gene>
    <name evidence="3" type="ORF">EDB95_3157</name>
</gene>
<dbReference type="EMBL" id="SODV01000001">
    <property type="protein sequence ID" value="TDX02107.1"/>
    <property type="molecule type" value="Genomic_DNA"/>
</dbReference>